<evidence type="ECO:0000256" key="1">
    <source>
        <dbReference type="ARBA" id="ARBA00009528"/>
    </source>
</evidence>
<dbReference type="GO" id="GO:0005737">
    <property type="term" value="C:cytoplasm"/>
    <property type="evidence" value="ECO:0007669"/>
    <property type="project" value="InterPro"/>
</dbReference>
<dbReference type="Gene3D" id="3.40.630.10">
    <property type="entry name" value="Zn peptidases"/>
    <property type="match status" value="1"/>
</dbReference>
<evidence type="ECO:0000313" key="9">
    <source>
        <dbReference type="Proteomes" id="UP000075653"/>
    </source>
</evidence>
<dbReference type="RefSeq" id="WP_082783176.1">
    <property type="nucleotide sequence ID" value="NZ_CP053675.1"/>
</dbReference>
<accession>A0A149VYG8</accession>
<evidence type="ECO:0000259" key="6">
    <source>
        <dbReference type="Pfam" id="PF00883"/>
    </source>
</evidence>
<organism evidence="7 9">
    <name type="scientific">Ferrovum myxofaciens</name>
    <dbReference type="NCBI Taxonomy" id="416213"/>
    <lineage>
        <taxon>Bacteria</taxon>
        <taxon>Pseudomonadati</taxon>
        <taxon>Pseudomonadota</taxon>
        <taxon>Betaproteobacteria</taxon>
        <taxon>Ferrovales</taxon>
        <taxon>Ferrovaceae</taxon>
        <taxon>Ferrovum</taxon>
    </lineage>
</organism>
<dbReference type="PANTHER" id="PTHR11963">
    <property type="entry name" value="LEUCINE AMINOPEPTIDASE-RELATED"/>
    <property type="match status" value="1"/>
</dbReference>
<dbReference type="EC" id="3.4.11.10" evidence="7"/>
<dbReference type="AlphaFoldDB" id="A0A8F3DZ79"/>
<reference evidence="8" key="2">
    <citation type="submission" date="2021-02" db="EMBL/GenBank/DDBJ databases">
        <title>Comparative genomics of Ferrovum myxofaciens strains, predominant extremophile bacteria forming large biofilm stalactites in acid mine ecosystems.</title>
        <authorList>
            <person name="Burkartova K."/>
            <person name="Ridl J."/>
            <person name="Pajer P."/>
            <person name="Falteisek L."/>
        </authorList>
    </citation>
    <scope>NUCLEOTIDE SEQUENCE</scope>
    <source>
        <strain evidence="8">MI1III</strain>
    </source>
</reference>
<evidence type="ECO:0000313" key="8">
    <source>
        <dbReference type="EMBL" id="QWY78234.1"/>
    </source>
</evidence>
<dbReference type="OrthoDB" id="9809354at2"/>
<dbReference type="GeneID" id="301708999"/>
<keyword evidence="3" id="KW-0645">Protease</keyword>
<dbReference type="GO" id="GO:0006508">
    <property type="term" value="P:proteolysis"/>
    <property type="evidence" value="ECO:0007669"/>
    <property type="project" value="UniProtKB-KW"/>
</dbReference>
<dbReference type="Proteomes" id="UP000075653">
    <property type="component" value="Unassembled WGS sequence"/>
</dbReference>
<comment type="similarity">
    <text evidence="1">Belongs to the peptidase M17 family.</text>
</comment>
<evidence type="ECO:0000256" key="3">
    <source>
        <dbReference type="ARBA" id="ARBA00022670"/>
    </source>
</evidence>
<gene>
    <name evidence="7" type="primary">pepA_1</name>
    <name evidence="7" type="ORF">FEMY_11630</name>
    <name evidence="8" type="ORF">JZL65_03940</name>
</gene>
<keyword evidence="9" id="KW-1185">Reference proteome</keyword>
<dbReference type="PANTHER" id="PTHR11963:SF23">
    <property type="entry name" value="CYTOSOL AMINOPEPTIDASE"/>
    <property type="match status" value="1"/>
</dbReference>
<protein>
    <submittedName>
        <fullName evidence="7">Cytosol aminopeptidase</fullName>
        <ecNumber evidence="7">3.4.11.1</ecNumber>
        <ecNumber evidence="7">3.4.11.10</ecNumber>
    </submittedName>
    <submittedName>
        <fullName evidence="8">Leucyl aminopeptidase family protein</fullName>
    </submittedName>
</protein>
<feature type="domain" description="Cytosol aminopeptidase" evidence="6">
    <location>
        <begin position="199"/>
        <end position="501"/>
    </location>
</feature>
<dbReference type="InterPro" id="IPR011356">
    <property type="entry name" value="Leucine_aapep/pepB"/>
</dbReference>
<sequence>MPLSHVSPTADFSVLPELNGLTKIPHFTVAPWTPVEWAKQGVFHVLVVLPAAPEDGGTGPGQETLNALLQRRAQSEVCAHRKNKKKGFEPHVAMLPDGVLISWVWLAGASQNFERHTRLRRALHPLLEEKPTHLAVWFSGQESSSEREEILYTLTLNGRSLPTAQRDAWGGVKAWFLLGSTPSPDFSERPVSLALANTLTRALTVLPPNRLTPANYREFLRQWALEEHWDWEEYGMERLQTLGAGAFLAVAQGSAEADAAIVHLAWSHPQATHRVALVGKGICFDTGGLNLKPARYMQGMHGDMNGSAVVLGIMQAITRLQLPLVVDAWLAIAQNSVGPRAYRQNEIVTTLEGTTLEVVHTDAEGRMVLADTLTLAARQKPDLIVDFATLTGSMHTALGSRYSGLFTTSEVLARLAEEAGKSSGERVWVFPQDEDYDEALESSVADLKQCTLEGEADHILAARFLSRFTAQLPWVHVDLSASLHPEGLGAVATEVTGFGVRWGVEFLDKWIQNPL</sequence>
<dbReference type="GO" id="GO:0030145">
    <property type="term" value="F:manganese ion binding"/>
    <property type="evidence" value="ECO:0007669"/>
    <property type="project" value="InterPro"/>
</dbReference>
<accession>A0A8F3DZ79</accession>
<proteinExistence type="inferred from homology"/>
<dbReference type="PRINTS" id="PR00481">
    <property type="entry name" value="LAMNOPPTDASE"/>
</dbReference>
<reference evidence="7 9" key="1">
    <citation type="submission" date="2016-01" db="EMBL/GenBank/DDBJ databases">
        <title>Genome sequence of the acidophilic iron oxidising Ferrovum strain Z-31.</title>
        <authorList>
            <person name="Poehlein A."/>
            <person name="Ullrich S.R."/>
            <person name="Schloemann M."/>
            <person name="Muehling M."/>
            <person name="Daniel R."/>
        </authorList>
    </citation>
    <scope>NUCLEOTIDE SEQUENCE [LARGE SCALE GENOMIC DNA]</scope>
    <source>
        <strain evidence="7 9">Z-31</strain>
    </source>
</reference>
<dbReference type="PATRIC" id="fig|1789004.3.peg.1178"/>
<dbReference type="SUPFAM" id="SSF53187">
    <property type="entry name" value="Zn-dependent exopeptidases"/>
    <property type="match status" value="1"/>
</dbReference>
<name>A0A8F3DZ79_9PROT</name>
<keyword evidence="5" id="KW-0464">Manganese</keyword>
<dbReference type="EMBL" id="LRRD01000018">
    <property type="protein sequence ID" value="KXW58275.1"/>
    <property type="molecule type" value="Genomic_DNA"/>
</dbReference>
<keyword evidence="2 7" id="KW-0031">Aminopeptidase</keyword>
<dbReference type="GO" id="GO:0070006">
    <property type="term" value="F:metalloaminopeptidase activity"/>
    <property type="evidence" value="ECO:0007669"/>
    <property type="project" value="InterPro"/>
</dbReference>
<evidence type="ECO:0000313" key="7">
    <source>
        <dbReference type="EMBL" id="KXW58275.1"/>
    </source>
</evidence>
<dbReference type="InterPro" id="IPR000819">
    <property type="entry name" value="Peptidase_M17_C"/>
</dbReference>
<evidence type="ECO:0000256" key="4">
    <source>
        <dbReference type="ARBA" id="ARBA00022801"/>
    </source>
</evidence>
<dbReference type="Proteomes" id="UP000683551">
    <property type="component" value="Chromosome"/>
</dbReference>
<dbReference type="EMBL" id="CP071137">
    <property type="protein sequence ID" value="QWY78234.1"/>
    <property type="molecule type" value="Genomic_DNA"/>
</dbReference>
<dbReference type="EC" id="3.4.11.1" evidence="7"/>
<dbReference type="Pfam" id="PF00883">
    <property type="entry name" value="Peptidase_M17"/>
    <property type="match status" value="1"/>
</dbReference>
<evidence type="ECO:0000256" key="2">
    <source>
        <dbReference type="ARBA" id="ARBA00022438"/>
    </source>
</evidence>
<evidence type="ECO:0000256" key="5">
    <source>
        <dbReference type="ARBA" id="ARBA00023211"/>
    </source>
</evidence>
<dbReference type="CDD" id="cd00433">
    <property type="entry name" value="Peptidase_M17"/>
    <property type="match status" value="1"/>
</dbReference>
<keyword evidence="4 7" id="KW-0378">Hydrolase</keyword>